<dbReference type="RefSeq" id="WP_290228582.1">
    <property type="nucleotide sequence ID" value="NZ_JAUFQS010000009.1"/>
</dbReference>
<proteinExistence type="predicted"/>
<accession>A0ABT8C6L8</accession>
<feature type="domain" description="MBG" evidence="1">
    <location>
        <begin position="160"/>
        <end position="232"/>
    </location>
</feature>
<feature type="non-terminal residue" evidence="2">
    <location>
        <position position="384"/>
    </location>
</feature>
<dbReference type="Pfam" id="PF18676">
    <property type="entry name" value="MBG_2"/>
    <property type="match status" value="5"/>
</dbReference>
<feature type="domain" description="MBG" evidence="1">
    <location>
        <begin position="2"/>
        <end position="74"/>
    </location>
</feature>
<keyword evidence="3" id="KW-1185">Reference proteome</keyword>
<evidence type="ECO:0000313" key="3">
    <source>
        <dbReference type="Proteomes" id="UP001236663"/>
    </source>
</evidence>
<feature type="non-terminal residue" evidence="2">
    <location>
        <position position="1"/>
    </location>
</feature>
<comment type="caution">
    <text evidence="2">The sequence shown here is derived from an EMBL/GenBank/DDBJ whole genome shotgun (WGS) entry which is preliminary data.</text>
</comment>
<dbReference type="EMBL" id="JAUFQS010000009">
    <property type="protein sequence ID" value="MDN3688399.1"/>
    <property type="molecule type" value="Genomic_DNA"/>
</dbReference>
<protein>
    <submittedName>
        <fullName evidence="2">MBG domain-containing protein</fullName>
    </submittedName>
</protein>
<feature type="domain" description="MBG" evidence="1">
    <location>
        <begin position="81"/>
        <end position="153"/>
    </location>
</feature>
<evidence type="ECO:0000259" key="1">
    <source>
        <dbReference type="Pfam" id="PF18676"/>
    </source>
</evidence>
<organism evidence="2 3">
    <name type="scientific">Cyclobacterium jeungdonense</name>
    <dbReference type="NCBI Taxonomy" id="708087"/>
    <lineage>
        <taxon>Bacteria</taxon>
        <taxon>Pseudomonadati</taxon>
        <taxon>Bacteroidota</taxon>
        <taxon>Cytophagia</taxon>
        <taxon>Cytophagales</taxon>
        <taxon>Cyclobacteriaceae</taxon>
        <taxon>Cyclobacterium</taxon>
    </lineage>
</organism>
<sequence length="384" mass="39188">ALTITADDKSKVYGEANPSLTFTYTGLVNGDTKVSTEPAINTTATASSIVGNYPVNLSGGSDANYNISLVAGELEITQAALTVTADDKSKVYGEVNPTLTFIYTGLVNGDTEVSDEPGISTTATASSNVGTYPVTLTGGSDANYAITLVAGELEVTQANLTITADDKSKVYGEVNPTLTFTYTGLVNGDTEVSDKPGISTTATSSSNVGTYPVILTGGSDANYDISLVAGELEVTQAALTITADDKSKVYGEANPSLTFTYTGLVNGDTEVSDEPGISTTATASSNVGTYPVTLTGGSDANYAITLVAGELEVTQANLTITADDKSKVYGEVNPTLTFTYTGLVNGDTEVSDEPGISTTATASSNVGTYPVTLTGGSDANYAIT</sequence>
<name>A0ABT8C6L8_9BACT</name>
<gene>
    <name evidence="2" type="ORF">QWZ15_11195</name>
</gene>
<evidence type="ECO:0000313" key="2">
    <source>
        <dbReference type="EMBL" id="MDN3688399.1"/>
    </source>
</evidence>
<reference evidence="3" key="1">
    <citation type="journal article" date="2019" name="Int. J. Syst. Evol. Microbiol.">
        <title>The Global Catalogue of Microorganisms (GCM) 10K type strain sequencing project: providing services to taxonomists for standard genome sequencing and annotation.</title>
        <authorList>
            <consortium name="The Broad Institute Genomics Platform"/>
            <consortium name="The Broad Institute Genome Sequencing Center for Infectious Disease"/>
            <person name="Wu L."/>
            <person name="Ma J."/>
        </authorList>
    </citation>
    <scope>NUCLEOTIDE SEQUENCE [LARGE SCALE GENOMIC DNA]</scope>
    <source>
        <strain evidence="3">CECT 7706</strain>
    </source>
</reference>
<dbReference type="Proteomes" id="UP001236663">
    <property type="component" value="Unassembled WGS sequence"/>
</dbReference>
<feature type="domain" description="MBG" evidence="1">
    <location>
        <begin position="239"/>
        <end position="311"/>
    </location>
</feature>
<dbReference type="Gene3D" id="3.30.160.710">
    <property type="match status" value="5"/>
</dbReference>
<feature type="domain" description="MBG" evidence="1">
    <location>
        <begin position="318"/>
        <end position="384"/>
    </location>
</feature>
<dbReference type="InterPro" id="IPR041286">
    <property type="entry name" value="MBG_2"/>
</dbReference>